<proteinExistence type="predicted"/>
<protein>
    <submittedName>
        <fullName evidence="1">Uncharacterized protein</fullName>
    </submittedName>
</protein>
<accession>A0A0A9EIM7</accession>
<sequence length="74" mass="8212">MLALNPVVLMLALNPVNEVAHPILVAPTSHLTSEVCVFDYFQNVMDIQWSINANQNGYIIEWLSLQPARSGSIC</sequence>
<dbReference type="AlphaFoldDB" id="A0A0A9EIM7"/>
<name>A0A0A9EIM7_ARUDO</name>
<reference evidence="1" key="2">
    <citation type="journal article" date="2015" name="Data Brief">
        <title>Shoot transcriptome of the giant reed, Arundo donax.</title>
        <authorList>
            <person name="Barrero R.A."/>
            <person name="Guerrero F.D."/>
            <person name="Moolhuijzen P."/>
            <person name="Goolsby J.A."/>
            <person name="Tidwell J."/>
            <person name="Bellgard S.E."/>
            <person name="Bellgard M.I."/>
        </authorList>
    </citation>
    <scope>NUCLEOTIDE SEQUENCE</scope>
    <source>
        <tissue evidence="1">Shoot tissue taken approximately 20 cm above the soil surface</tissue>
    </source>
</reference>
<organism evidence="1">
    <name type="scientific">Arundo donax</name>
    <name type="common">Giant reed</name>
    <name type="synonym">Donax arundinaceus</name>
    <dbReference type="NCBI Taxonomy" id="35708"/>
    <lineage>
        <taxon>Eukaryota</taxon>
        <taxon>Viridiplantae</taxon>
        <taxon>Streptophyta</taxon>
        <taxon>Embryophyta</taxon>
        <taxon>Tracheophyta</taxon>
        <taxon>Spermatophyta</taxon>
        <taxon>Magnoliopsida</taxon>
        <taxon>Liliopsida</taxon>
        <taxon>Poales</taxon>
        <taxon>Poaceae</taxon>
        <taxon>PACMAD clade</taxon>
        <taxon>Arundinoideae</taxon>
        <taxon>Arundineae</taxon>
        <taxon>Arundo</taxon>
    </lineage>
</organism>
<reference evidence="1" key="1">
    <citation type="submission" date="2014-09" db="EMBL/GenBank/DDBJ databases">
        <authorList>
            <person name="Magalhaes I.L.F."/>
            <person name="Oliveira U."/>
            <person name="Santos F.R."/>
            <person name="Vidigal T.H.D.A."/>
            <person name="Brescovit A.D."/>
            <person name="Santos A.J."/>
        </authorList>
    </citation>
    <scope>NUCLEOTIDE SEQUENCE</scope>
    <source>
        <tissue evidence="1">Shoot tissue taken approximately 20 cm above the soil surface</tissue>
    </source>
</reference>
<evidence type="ECO:0000313" key="1">
    <source>
        <dbReference type="EMBL" id="JAE00570.1"/>
    </source>
</evidence>
<dbReference type="EMBL" id="GBRH01197326">
    <property type="protein sequence ID" value="JAE00570.1"/>
    <property type="molecule type" value="Transcribed_RNA"/>
</dbReference>